<dbReference type="AlphaFoldDB" id="A0A1B6LWS5"/>
<protein>
    <recommendedName>
        <fullName evidence="2">Reverse transcriptase domain-containing protein</fullName>
    </recommendedName>
</protein>
<proteinExistence type="predicted"/>
<dbReference type="PANTHER" id="PTHR47510">
    <property type="entry name" value="REVERSE TRANSCRIPTASE DOMAIN-CONTAINING PROTEIN"/>
    <property type="match status" value="1"/>
</dbReference>
<evidence type="ECO:0000313" key="1">
    <source>
        <dbReference type="EMBL" id="JAT28129.1"/>
    </source>
</evidence>
<dbReference type="EMBL" id="GEBQ01011848">
    <property type="protein sequence ID" value="JAT28129.1"/>
    <property type="molecule type" value="Transcribed_RNA"/>
</dbReference>
<evidence type="ECO:0008006" key="2">
    <source>
        <dbReference type="Google" id="ProtNLM"/>
    </source>
</evidence>
<reference evidence="1" key="1">
    <citation type="submission" date="2015-11" db="EMBL/GenBank/DDBJ databases">
        <title>De novo transcriptome assembly of four potential Pierce s Disease insect vectors from Arizona vineyards.</title>
        <authorList>
            <person name="Tassone E.E."/>
        </authorList>
    </citation>
    <scope>NUCLEOTIDE SEQUENCE</scope>
</reference>
<feature type="non-terminal residue" evidence="1">
    <location>
        <position position="1"/>
    </location>
</feature>
<gene>
    <name evidence="1" type="ORF">g.44498</name>
</gene>
<name>A0A1B6LWS5_9HEMI</name>
<sequence>SSVVNEVRQKLPPCAEDAGKLIKNKVKNNVFFSWRDVSSSKVIKAVIKFKASKSRGIFELSNTFVKQIISYIAVPLSICINASVNDGVFPSCLKTAKVTPIYKHGPRDSTKSYRLISVVPVVSKIFKTIFKSQLSNFFETYKIFHSKQFGFRPGMSKGSALDDIIIKIISSLSD</sequence>
<accession>A0A1B6LWS5</accession>
<dbReference type="PANTHER" id="PTHR47510:SF3">
    <property type="entry name" value="ENDO_EXONUCLEASE_PHOSPHATASE DOMAIN-CONTAINING PROTEIN"/>
    <property type="match status" value="1"/>
</dbReference>
<organism evidence="1">
    <name type="scientific">Graphocephala atropunctata</name>
    <dbReference type="NCBI Taxonomy" id="36148"/>
    <lineage>
        <taxon>Eukaryota</taxon>
        <taxon>Metazoa</taxon>
        <taxon>Ecdysozoa</taxon>
        <taxon>Arthropoda</taxon>
        <taxon>Hexapoda</taxon>
        <taxon>Insecta</taxon>
        <taxon>Pterygota</taxon>
        <taxon>Neoptera</taxon>
        <taxon>Paraneoptera</taxon>
        <taxon>Hemiptera</taxon>
        <taxon>Auchenorrhyncha</taxon>
        <taxon>Membracoidea</taxon>
        <taxon>Cicadellidae</taxon>
        <taxon>Cicadellinae</taxon>
        <taxon>Cicadellini</taxon>
        <taxon>Graphocephala</taxon>
    </lineage>
</organism>